<keyword evidence="3" id="KW-0378">Hydrolase</keyword>
<feature type="region of interest" description="Disordered" evidence="1">
    <location>
        <begin position="368"/>
        <end position="388"/>
    </location>
</feature>
<dbReference type="Proteomes" id="UP000285908">
    <property type="component" value="Unassembled WGS sequence"/>
</dbReference>
<dbReference type="GO" id="GO:0016787">
    <property type="term" value="F:hydrolase activity"/>
    <property type="evidence" value="ECO:0007669"/>
    <property type="project" value="UniProtKB-KW"/>
</dbReference>
<feature type="domain" description="CN hydrolase" evidence="2">
    <location>
        <begin position="98"/>
        <end position="351"/>
    </location>
</feature>
<keyword evidence="4" id="KW-1185">Reference proteome</keyword>
<dbReference type="PANTHER" id="PTHR23088">
    <property type="entry name" value="NITRILASE-RELATED"/>
    <property type="match status" value="1"/>
</dbReference>
<comment type="caution">
    <text evidence="3">The sequence shown here is derived from an EMBL/GenBank/DDBJ whole genome shotgun (WGS) entry which is preliminary data.</text>
</comment>
<dbReference type="InterPro" id="IPR036526">
    <property type="entry name" value="C-N_Hydrolase_sf"/>
</dbReference>
<reference evidence="3 4" key="1">
    <citation type="submission" date="2018-11" db="EMBL/GenBank/DDBJ databases">
        <title>Mesobaculum littorinae gen. nov., sp. nov., isolated from Littorina scabra that represents a novel genus of the order Rhodobacteraceae.</title>
        <authorList>
            <person name="Li F."/>
        </authorList>
    </citation>
    <scope>NUCLEOTIDE SEQUENCE [LARGE SCALE GENOMIC DNA]</scope>
    <source>
        <strain evidence="3 4">M0103</strain>
    </source>
</reference>
<dbReference type="Gene3D" id="3.60.110.10">
    <property type="entry name" value="Carbon-nitrogen hydrolase"/>
    <property type="match status" value="1"/>
</dbReference>
<accession>A0A438AMT5</accession>
<name>A0A438AMT5_9RHOB</name>
<protein>
    <submittedName>
        <fullName evidence="3">Amidohydrolase</fullName>
    </submittedName>
</protein>
<dbReference type="Pfam" id="PF00795">
    <property type="entry name" value="CN_hydrolase"/>
    <property type="match status" value="1"/>
</dbReference>
<evidence type="ECO:0000256" key="1">
    <source>
        <dbReference type="SAM" id="MobiDB-lite"/>
    </source>
</evidence>
<dbReference type="EMBL" id="RQXX01000001">
    <property type="protein sequence ID" value="RVV99920.1"/>
    <property type="molecule type" value="Genomic_DNA"/>
</dbReference>
<proteinExistence type="predicted"/>
<dbReference type="OrthoDB" id="9811121at2"/>
<dbReference type="PROSITE" id="PS50263">
    <property type="entry name" value="CN_HYDROLASE"/>
    <property type="match status" value="1"/>
</dbReference>
<evidence type="ECO:0000313" key="3">
    <source>
        <dbReference type="EMBL" id="RVV99920.1"/>
    </source>
</evidence>
<dbReference type="PANTHER" id="PTHR23088:SF50">
    <property type="entry name" value="HYDROLASE YHCX"/>
    <property type="match status" value="1"/>
</dbReference>
<evidence type="ECO:0000259" key="2">
    <source>
        <dbReference type="PROSITE" id="PS50263"/>
    </source>
</evidence>
<organism evidence="3 4">
    <name type="scientific">Mesobaculum littorinae</name>
    <dbReference type="NCBI Taxonomy" id="2486419"/>
    <lineage>
        <taxon>Bacteria</taxon>
        <taxon>Pseudomonadati</taxon>
        <taxon>Pseudomonadota</taxon>
        <taxon>Alphaproteobacteria</taxon>
        <taxon>Rhodobacterales</taxon>
        <taxon>Roseobacteraceae</taxon>
        <taxon>Mesobaculum</taxon>
    </lineage>
</organism>
<dbReference type="InterPro" id="IPR003010">
    <property type="entry name" value="C-N_Hydrolase"/>
</dbReference>
<evidence type="ECO:0000313" key="4">
    <source>
        <dbReference type="Proteomes" id="UP000285908"/>
    </source>
</evidence>
<gene>
    <name evidence="3" type="ORF">EKE94_04485</name>
</gene>
<dbReference type="AlphaFoldDB" id="A0A438AMT5"/>
<sequence>MCRKRPFAGLSRAGRRARVFRCARRSRPRAGAAAVGLCRRGPPRRPSRAPRRVSPARRFLAAARLCPAGCAAGAVRVARSGAGRGDGEADDAVGQAAVRLAVAGYAPEWHPTWDAFAAKLRGWVEDAVGQGADLLVFPEYAGIEAALIGTPAPRDVRAWYARAAGAEAALLDLCTTLARETGTHILVGSCPTGPGGAINRTHMVAPDGATAHQDKQIMTPWERAETPLTPGDPLTVFDTDLGRIGVLVCYDSEFPALAAALRADLLLLPACTETRHGASRLRVAAMARALEGGAVTAVAPLLGRVDGCAVIDVNRGQAGIYAPPDTGWPETGVLAEAEADRPGWLIHDVDMPAIAARRGAGEVDVAGHWGEQSRANRTRPPSVLCQRP</sequence>
<dbReference type="SUPFAM" id="SSF56317">
    <property type="entry name" value="Carbon-nitrogen hydrolase"/>
    <property type="match status" value="1"/>
</dbReference>